<dbReference type="RefSeq" id="WP_052410224.1">
    <property type="nucleotide sequence ID" value="NZ_CP009288.1"/>
</dbReference>
<dbReference type="STRING" id="44251.PDUR_14550"/>
<accession>A0A089HM18</accession>
<dbReference type="InterPro" id="IPR014710">
    <property type="entry name" value="RmlC-like_jellyroll"/>
</dbReference>
<evidence type="ECO:0000259" key="2">
    <source>
        <dbReference type="PROSITE" id="PS50042"/>
    </source>
</evidence>
<evidence type="ECO:0000313" key="4">
    <source>
        <dbReference type="Proteomes" id="UP000029409"/>
    </source>
</evidence>
<dbReference type="Pfam" id="PF00027">
    <property type="entry name" value="cNMP_binding"/>
    <property type="match status" value="1"/>
</dbReference>
<feature type="domain" description="Cyclic nucleotide-binding" evidence="2">
    <location>
        <begin position="27"/>
        <end position="73"/>
    </location>
</feature>
<gene>
    <name evidence="3" type="ORF">PDUR_14550</name>
</gene>
<keyword evidence="4" id="KW-1185">Reference proteome</keyword>
<dbReference type="PROSITE" id="PS50042">
    <property type="entry name" value="CNMP_BINDING_3"/>
    <property type="match status" value="1"/>
</dbReference>
<dbReference type="InterPro" id="IPR000595">
    <property type="entry name" value="cNMP-bd_dom"/>
</dbReference>
<dbReference type="CDD" id="cd00038">
    <property type="entry name" value="CAP_ED"/>
    <property type="match status" value="1"/>
</dbReference>
<proteinExistence type="predicted"/>
<evidence type="ECO:0000313" key="3">
    <source>
        <dbReference type="EMBL" id="AIQ12996.1"/>
    </source>
</evidence>
<dbReference type="eggNOG" id="COG0664">
    <property type="taxonomic scope" value="Bacteria"/>
</dbReference>
<dbReference type="OrthoDB" id="9812325at2"/>
<reference evidence="3 4" key="1">
    <citation type="submission" date="2014-08" db="EMBL/GenBank/DDBJ databases">
        <title>Comparative genomics of the Paenibacillus odorifer group.</title>
        <authorList>
            <person name="den Bakker H.C."/>
            <person name="Tsai Y.-C."/>
            <person name="Martin N."/>
            <person name="Korlach J."/>
            <person name="Wiedmann M."/>
        </authorList>
    </citation>
    <scope>NUCLEOTIDE SEQUENCE [LARGE SCALE GENOMIC DNA]</scope>
    <source>
        <strain evidence="3 4">DSM 1735</strain>
    </source>
</reference>
<sequence>MLVIDQGTHHARIRKHTIIQSPEIARSSLYFVKEGALRLYIINAEGKQFTVGILGKGSTFGEVESFSLNQRNSMLEKMALGTVKEKIFS</sequence>
<protein>
    <recommendedName>
        <fullName evidence="2">Cyclic nucleotide-binding domain-containing protein</fullName>
    </recommendedName>
</protein>
<evidence type="ECO:0000256" key="1">
    <source>
        <dbReference type="ARBA" id="ARBA00023159"/>
    </source>
</evidence>
<keyword evidence="1" id="KW-0010">Activator</keyword>
<dbReference type="Proteomes" id="UP000029409">
    <property type="component" value="Chromosome"/>
</dbReference>
<organism evidence="3 4">
    <name type="scientific">Paenibacillus durus</name>
    <name type="common">Paenibacillus azotofixans</name>
    <dbReference type="NCBI Taxonomy" id="44251"/>
    <lineage>
        <taxon>Bacteria</taxon>
        <taxon>Bacillati</taxon>
        <taxon>Bacillota</taxon>
        <taxon>Bacilli</taxon>
        <taxon>Bacillales</taxon>
        <taxon>Paenibacillaceae</taxon>
        <taxon>Paenibacillus</taxon>
    </lineage>
</organism>
<dbReference type="KEGG" id="pdu:PDUR_14550"/>
<name>A0A089HM18_PAEDU</name>
<dbReference type="AlphaFoldDB" id="A0A089HM18"/>
<dbReference type="Gene3D" id="2.60.120.10">
    <property type="entry name" value="Jelly Rolls"/>
    <property type="match status" value="1"/>
</dbReference>
<dbReference type="InterPro" id="IPR018490">
    <property type="entry name" value="cNMP-bd_dom_sf"/>
</dbReference>
<dbReference type="EMBL" id="CP009288">
    <property type="protein sequence ID" value="AIQ12996.1"/>
    <property type="molecule type" value="Genomic_DNA"/>
</dbReference>
<dbReference type="SUPFAM" id="SSF51206">
    <property type="entry name" value="cAMP-binding domain-like"/>
    <property type="match status" value="1"/>
</dbReference>